<dbReference type="CDD" id="cd24003">
    <property type="entry name" value="ASKHA_NBD_GDA1_CD39_NTPase"/>
    <property type="match status" value="1"/>
</dbReference>
<dbReference type="Gene3D" id="3.30.420.40">
    <property type="match status" value="1"/>
</dbReference>
<evidence type="ECO:0000256" key="3">
    <source>
        <dbReference type="SAM" id="SignalP"/>
    </source>
</evidence>
<evidence type="ECO:0000313" key="5">
    <source>
        <dbReference type="Proteomes" id="UP001159427"/>
    </source>
</evidence>
<keyword evidence="2" id="KW-0378">Hydrolase</keyword>
<sequence>MKMLGTVLLVLCFSYGICTTEKQTGHVEYTILFDAGSSGTRMEITNFLSSGPSLKPSDVVQLDGDPHKVKPGLDDLHDDPSKVEAYLMPLLEAAKKTIPKDKHSSTPIFLLATAGMRLLPDDQAEALLNEVRKLFNDKAKCPFLFQEDNDARIIKGWVERIYCWVTINFLEGVFGADKKSFGALDLGGASHQNSWEFNNKTSSDVFTIEVAGSKYNIFSRSYLGYGQDQARETYLDFIAKGSNCSDDTTCVVKSPCHNKGLNNTLEFHGQKRIFEGTDQFDICDEIVHDLFFCHDSENLEKCPFSDQPKLEGKFYGISAIYYVLKDIGAVCSDCKINVATPRKVLTYAKSFCGKDYEDVKEDPYAKDNCFGSVYIYQLLTSGYKLSPSKIIKVATTLNGFDLSWTLGAVLHNSGILKE</sequence>
<dbReference type="Pfam" id="PF01150">
    <property type="entry name" value="GDA1_CD39"/>
    <property type="match status" value="1"/>
</dbReference>
<evidence type="ECO:0000313" key="4">
    <source>
        <dbReference type="EMBL" id="CAH3030205.1"/>
    </source>
</evidence>
<comment type="caution">
    <text evidence="4">The sequence shown here is derived from an EMBL/GenBank/DDBJ whole genome shotgun (WGS) entry which is preliminary data.</text>
</comment>
<dbReference type="Gene3D" id="3.30.420.150">
    <property type="entry name" value="Exopolyphosphatase. Domain 2"/>
    <property type="match status" value="1"/>
</dbReference>
<reference evidence="4 5" key="1">
    <citation type="submission" date="2022-05" db="EMBL/GenBank/DDBJ databases">
        <authorList>
            <consortium name="Genoscope - CEA"/>
            <person name="William W."/>
        </authorList>
    </citation>
    <scope>NUCLEOTIDE SEQUENCE [LARGE SCALE GENOMIC DNA]</scope>
</reference>
<dbReference type="EMBL" id="CALNXI010000619">
    <property type="protein sequence ID" value="CAH3030205.1"/>
    <property type="molecule type" value="Genomic_DNA"/>
</dbReference>
<protein>
    <submittedName>
        <fullName evidence="4">Uncharacterized protein</fullName>
    </submittedName>
</protein>
<proteinExistence type="inferred from homology"/>
<feature type="chain" id="PRO_5046137573" evidence="3">
    <location>
        <begin position="21"/>
        <end position="418"/>
    </location>
</feature>
<dbReference type="InterPro" id="IPR000407">
    <property type="entry name" value="GDA1_CD39_NTPase"/>
</dbReference>
<dbReference type="PANTHER" id="PTHR11782:SF83">
    <property type="entry name" value="GUANOSINE-DIPHOSPHATASE"/>
    <property type="match status" value="1"/>
</dbReference>
<evidence type="ECO:0000256" key="1">
    <source>
        <dbReference type="ARBA" id="ARBA00009283"/>
    </source>
</evidence>
<gene>
    <name evidence="4" type="ORF">PEVE_00037554</name>
</gene>
<evidence type="ECO:0000256" key="2">
    <source>
        <dbReference type="ARBA" id="ARBA00022801"/>
    </source>
</evidence>
<name>A0ABN8MN78_9CNID</name>
<keyword evidence="5" id="KW-1185">Reference proteome</keyword>
<feature type="signal peptide" evidence="3">
    <location>
        <begin position="1"/>
        <end position="20"/>
    </location>
</feature>
<keyword evidence="3" id="KW-0732">Signal</keyword>
<comment type="similarity">
    <text evidence="1">Belongs to the GDA1/CD39 NTPase family.</text>
</comment>
<dbReference type="Proteomes" id="UP001159427">
    <property type="component" value="Unassembled WGS sequence"/>
</dbReference>
<accession>A0ABN8MN78</accession>
<organism evidence="4 5">
    <name type="scientific">Porites evermanni</name>
    <dbReference type="NCBI Taxonomy" id="104178"/>
    <lineage>
        <taxon>Eukaryota</taxon>
        <taxon>Metazoa</taxon>
        <taxon>Cnidaria</taxon>
        <taxon>Anthozoa</taxon>
        <taxon>Hexacorallia</taxon>
        <taxon>Scleractinia</taxon>
        <taxon>Fungiina</taxon>
        <taxon>Poritidae</taxon>
        <taxon>Porites</taxon>
    </lineage>
</organism>
<dbReference type="PANTHER" id="PTHR11782">
    <property type="entry name" value="ADENOSINE/GUANOSINE DIPHOSPHATASE"/>
    <property type="match status" value="1"/>
</dbReference>